<sequence>MLLAHRDYPLAEAVKGYLVGLIFDPDTLSLPIGHFIGGRLIPAEGLISRTRGLSRQPQQQKRSDRSVKRRYS</sequence>
<dbReference type="STRING" id="1274631.LMTR13_13985"/>
<dbReference type="Proteomes" id="UP000092839">
    <property type="component" value="Chromosome"/>
</dbReference>
<proteinExistence type="predicted"/>
<evidence type="ECO:0000313" key="3">
    <source>
        <dbReference type="Proteomes" id="UP000092839"/>
    </source>
</evidence>
<evidence type="ECO:0000313" key="2">
    <source>
        <dbReference type="EMBL" id="ANW01120.1"/>
    </source>
</evidence>
<reference evidence="2 3" key="1">
    <citation type="submission" date="2016-07" db="EMBL/GenBank/DDBJ databases">
        <title>Complete genome sequence of Bradyrhizobium icense LMTR 13T, a potential inoculant strain isolated from lima bean (Phaseolus lunatus) in Peru.</title>
        <authorList>
            <person name="Ormeno-Orrillo E."/>
            <person name="Duran D."/>
            <person name="Rogel M.A."/>
            <person name="Rey L."/>
            <person name="Imperial J."/>
            <person name="Ruiz-Argueso T."/>
            <person name="Martinez-Romero E."/>
        </authorList>
    </citation>
    <scope>NUCLEOTIDE SEQUENCE [LARGE SCALE GENOMIC DNA]</scope>
    <source>
        <strain evidence="2 3">LMTR 13</strain>
    </source>
</reference>
<protein>
    <submittedName>
        <fullName evidence="2">Uncharacterized protein</fullName>
    </submittedName>
</protein>
<dbReference type="AlphaFoldDB" id="A0A1B1UEB8"/>
<name>A0A1B1UEB8_9BRAD</name>
<organism evidence="2 3">
    <name type="scientific">Bradyrhizobium icense</name>
    <dbReference type="NCBI Taxonomy" id="1274631"/>
    <lineage>
        <taxon>Bacteria</taxon>
        <taxon>Pseudomonadati</taxon>
        <taxon>Pseudomonadota</taxon>
        <taxon>Alphaproteobacteria</taxon>
        <taxon>Hyphomicrobiales</taxon>
        <taxon>Nitrobacteraceae</taxon>
        <taxon>Bradyrhizobium</taxon>
    </lineage>
</organism>
<feature type="region of interest" description="Disordered" evidence="1">
    <location>
        <begin position="51"/>
        <end position="72"/>
    </location>
</feature>
<dbReference type="KEGG" id="bic:LMTR13_13985"/>
<accession>A0A1B1UEB8</accession>
<keyword evidence="3" id="KW-1185">Reference proteome</keyword>
<dbReference type="EMBL" id="CP016428">
    <property type="protein sequence ID" value="ANW01120.1"/>
    <property type="molecule type" value="Genomic_DNA"/>
</dbReference>
<feature type="compositionally biased region" description="Polar residues" evidence="1">
    <location>
        <begin position="51"/>
        <end position="60"/>
    </location>
</feature>
<gene>
    <name evidence="2" type="ORF">LMTR13_13985</name>
</gene>
<evidence type="ECO:0000256" key="1">
    <source>
        <dbReference type="SAM" id="MobiDB-lite"/>
    </source>
</evidence>